<dbReference type="PROSITE" id="PS50850">
    <property type="entry name" value="MFS"/>
    <property type="match status" value="1"/>
</dbReference>
<dbReference type="PANTHER" id="PTHR11662">
    <property type="entry name" value="SOLUTE CARRIER FAMILY 17"/>
    <property type="match status" value="1"/>
</dbReference>
<protein>
    <recommendedName>
        <fullName evidence="8">Major facilitator superfamily (MFS) profile domain-containing protein</fullName>
    </recommendedName>
</protein>
<feature type="transmembrane region" description="Helical" evidence="7">
    <location>
        <begin position="252"/>
        <end position="278"/>
    </location>
</feature>
<dbReference type="Proteomes" id="UP000326759">
    <property type="component" value="Unassembled WGS sequence"/>
</dbReference>
<keyword evidence="5 7" id="KW-1133">Transmembrane helix</keyword>
<gene>
    <name evidence="9" type="ORF">Anas_11470</name>
</gene>
<keyword evidence="3 7" id="KW-0812">Transmembrane</keyword>
<evidence type="ECO:0000256" key="2">
    <source>
        <dbReference type="ARBA" id="ARBA00022448"/>
    </source>
</evidence>
<feature type="transmembrane region" description="Helical" evidence="7">
    <location>
        <begin position="330"/>
        <end position="347"/>
    </location>
</feature>
<dbReference type="InterPro" id="IPR011701">
    <property type="entry name" value="MFS"/>
</dbReference>
<evidence type="ECO:0000256" key="4">
    <source>
        <dbReference type="ARBA" id="ARBA00022847"/>
    </source>
</evidence>
<dbReference type="InterPro" id="IPR020846">
    <property type="entry name" value="MFS_dom"/>
</dbReference>
<feature type="transmembrane region" description="Helical" evidence="7">
    <location>
        <begin position="89"/>
        <end position="109"/>
    </location>
</feature>
<evidence type="ECO:0000256" key="5">
    <source>
        <dbReference type="ARBA" id="ARBA00022989"/>
    </source>
</evidence>
<evidence type="ECO:0000256" key="3">
    <source>
        <dbReference type="ARBA" id="ARBA00022692"/>
    </source>
</evidence>
<evidence type="ECO:0000313" key="10">
    <source>
        <dbReference type="Proteomes" id="UP000326759"/>
    </source>
</evidence>
<feature type="transmembrane region" description="Helical" evidence="7">
    <location>
        <begin position="383"/>
        <end position="409"/>
    </location>
</feature>
<evidence type="ECO:0000256" key="6">
    <source>
        <dbReference type="ARBA" id="ARBA00023136"/>
    </source>
</evidence>
<dbReference type="OrthoDB" id="2985014at2759"/>
<feature type="transmembrane region" description="Helical" evidence="7">
    <location>
        <begin position="217"/>
        <end position="240"/>
    </location>
</feature>
<proteinExistence type="predicted"/>
<dbReference type="PANTHER" id="PTHR11662:SF399">
    <property type="entry name" value="FI19708P1-RELATED"/>
    <property type="match status" value="1"/>
</dbReference>
<name>A0A5N5TCH3_9CRUS</name>
<evidence type="ECO:0000313" key="9">
    <source>
        <dbReference type="EMBL" id="KAB7502805.1"/>
    </source>
</evidence>
<dbReference type="GO" id="GO:0015293">
    <property type="term" value="F:symporter activity"/>
    <property type="evidence" value="ECO:0007669"/>
    <property type="project" value="UniProtKB-KW"/>
</dbReference>
<dbReference type="FunFam" id="1.20.1250.20:FF:000423">
    <property type="entry name" value="Putative inorganic phosphate cotransporter-like Protein"/>
    <property type="match status" value="1"/>
</dbReference>
<comment type="subcellular location">
    <subcellularLocation>
        <location evidence="1">Membrane</location>
        <topology evidence="1">Multi-pass membrane protein</topology>
    </subcellularLocation>
</comment>
<evidence type="ECO:0000259" key="8">
    <source>
        <dbReference type="PROSITE" id="PS50850"/>
    </source>
</evidence>
<dbReference type="AlphaFoldDB" id="A0A5N5TCH3"/>
<evidence type="ECO:0000256" key="1">
    <source>
        <dbReference type="ARBA" id="ARBA00004141"/>
    </source>
</evidence>
<accession>A0A5N5TCH3</accession>
<evidence type="ECO:0000256" key="7">
    <source>
        <dbReference type="SAM" id="Phobius"/>
    </source>
</evidence>
<dbReference type="SUPFAM" id="SSF103473">
    <property type="entry name" value="MFS general substrate transporter"/>
    <property type="match status" value="1"/>
</dbReference>
<sequence>MRVNLSVAIVAMVKESHEENFINETITLRSCPLPQTKDYNNISSNVDINIGEFTWDEKTQGLILGSFYYSYGLANVIGGPTADYFGGRMLIGVATLANAILTILTPMASRLGVGFLIAIRVLEGCFQGVIFPSMNKLITRWFTTEERSKFIGFIFAGMDFGCVLTFSISGYLCKSEFLGGWPSVFYIFAKNSCPMVIHPSFKILLGNCNCTYWTKFWLFYSDCQSFQLTLPIFFTFLLIINYMDVSVYRICIYWWCSISIHIPFINVSNYRIFIYFWCSISIHIPFINNGLLTAIPFLATWVFSVIYSIGVDKAITSGFLTILSVRRLSVVISGYGSMLCLIGMCFVNCSIGGAFAVLLLSGILAGASYCGIFSSYSDLSPKFAGTLIGLGTGFGGIAGFVGPAVTGMVTEGNQSIPAWRIVFIMCAIISGITATIYELFITTEIQPWNEPKR</sequence>
<feature type="transmembrane region" description="Helical" evidence="7">
    <location>
        <begin position="421"/>
        <end position="441"/>
    </location>
</feature>
<dbReference type="GO" id="GO:0006820">
    <property type="term" value="P:monoatomic anion transport"/>
    <property type="evidence" value="ECO:0007669"/>
    <property type="project" value="TreeGrafter"/>
</dbReference>
<feature type="transmembrane region" description="Helical" evidence="7">
    <location>
        <begin position="354"/>
        <end position="377"/>
    </location>
</feature>
<organism evidence="9 10">
    <name type="scientific">Armadillidium nasatum</name>
    <dbReference type="NCBI Taxonomy" id="96803"/>
    <lineage>
        <taxon>Eukaryota</taxon>
        <taxon>Metazoa</taxon>
        <taxon>Ecdysozoa</taxon>
        <taxon>Arthropoda</taxon>
        <taxon>Crustacea</taxon>
        <taxon>Multicrustacea</taxon>
        <taxon>Malacostraca</taxon>
        <taxon>Eumalacostraca</taxon>
        <taxon>Peracarida</taxon>
        <taxon>Isopoda</taxon>
        <taxon>Oniscidea</taxon>
        <taxon>Crinocheta</taxon>
        <taxon>Armadillidiidae</taxon>
        <taxon>Armadillidium</taxon>
    </lineage>
</organism>
<dbReference type="EMBL" id="SEYY01006691">
    <property type="protein sequence ID" value="KAB7502805.1"/>
    <property type="molecule type" value="Genomic_DNA"/>
</dbReference>
<comment type="caution">
    <text evidence="9">The sequence shown here is derived from an EMBL/GenBank/DDBJ whole genome shotgun (WGS) entry which is preliminary data.</text>
</comment>
<dbReference type="FunFam" id="1.20.1250.20:FF:000003">
    <property type="entry name" value="Solute carrier family 17 member 3"/>
    <property type="match status" value="1"/>
</dbReference>
<reference evidence="9 10" key="1">
    <citation type="journal article" date="2019" name="PLoS Biol.">
        <title>Sex chromosomes control vertical transmission of feminizing Wolbachia symbionts in an isopod.</title>
        <authorList>
            <person name="Becking T."/>
            <person name="Chebbi M.A."/>
            <person name="Giraud I."/>
            <person name="Moumen B."/>
            <person name="Laverre T."/>
            <person name="Caubet Y."/>
            <person name="Peccoud J."/>
            <person name="Gilbert C."/>
            <person name="Cordaux R."/>
        </authorList>
    </citation>
    <scope>NUCLEOTIDE SEQUENCE [LARGE SCALE GENOMIC DNA]</scope>
    <source>
        <strain evidence="9">ANa2</strain>
        <tissue evidence="9">Whole body excluding digestive tract and cuticle</tissue>
    </source>
</reference>
<dbReference type="InterPro" id="IPR050382">
    <property type="entry name" value="MFS_Na/Anion_cotransporter"/>
</dbReference>
<keyword evidence="2" id="KW-0813">Transport</keyword>
<dbReference type="InterPro" id="IPR036259">
    <property type="entry name" value="MFS_trans_sf"/>
</dbReference>
<keyword evidence="4" id="KW-0769">Symport</keyword>
<feature type="transmembrane region" description="Helical" evidence="7">
    <location>
        <begin position="290"/>
        <end position="310"/>
    </location>
</feature>
<dbReference type="GO" id="GO:0016020">
    <property type="term" value="C:membrane"/>
    <property type="evidence" value="ECO:0007669"/>
    <property type="project" value="UniProtKB-SubCell"/>
</dbReference>
<feature type="non-terminal residue" evidence="9">
    <location>
        <position position="453"/>
    </location>
</feature>
<dbReference type="Gene3D" id="1.20.1250.20">
    <property type="entry name" value="MFS general substrate transporter like domains"/>
    <property type="match status" value="2"/>
</dbReference>
<dbReference type="Pfam" id="PF07690">
    <property type="entry name" value="MFS_1"/>
    <property type="match status" value="1"/>
</dbReference>
<feature type="domain" description="Major facilitator superfamily (MFS) profile" evidence="8">
    <location>
        <begin position="1"/>
        <end position="445"/>
    </location>
</feature>
<feature type="transmembrane region" description="Helical" evidence="7">
    <location>
        <begin position="115"/>
        <end position="138"/>
    </location>
</feature>
<keyword evidence="6 7" id="KW-0472">Membrane</keyword>
<feature type="transmembrane region" description="Helical" evidence="7">
    <location>
        <begin position="150"/>
        <end position="172"/>
    </location>
</feature>
<keyword evidence="10" id="KW-1185">Reference proteome</keyword>